<keyword evidence="3" id="KW-1185">Reference proteome</keyword>
<reference evidence="2 3" key="1">
    <citation type="journal article" date="2014" name="ISME J.">
        <title>Ecophysiology of Thioploca ingrica as revealed by the complete genome sequence supplemented with proteomic evidence.</title>
        <authorList>
            <person name="Kojima H."/>
            <person name="Ogura Y."/>
            <person name="Yamamoto N."/>
            <person name="Togashi T."/>
            <person name="Mori H."/>
            <person name="Watanabe T."/>
            <person name="Nemoto F."/>
            <person name="Kurokawa K."/>
            <person name="Hayashi T."/>
            <person name="Fukui M."/>
        </authorList>
    </citation>
    <scope>NUCLEOTIDE SEQUENCE [LARGE SCALE GENOMIC DNA]</scope>
</reference>
<dbReference type="Gene3D" id="3.40.50.410">
    <property type="entry name" value="von Willebrand factor, type A domain"/>
    <property type="match status" value="1"/>
</dbReference>
<dbReference type="Pfam" id="PF00092">
    <property type="entry name" value="VWA"/>
    <property type="match status" value="1"/>
</dbReference>
<organism evidence="2 3">
    <name type="scientific">Thioploca ingrica</name>
    <dbReference type="NCBI Taxonomy" id="40754"/>
    <lineage>
        <taxon>Bacteria</taxon>
        <taxon>Pseudomonadati</taxon>
        <taxon>Pseudomonadota</taxon>
        <taxon>Gammaproteobacteria</taxon>
        <taxon>Thiotrichales</taxon>
        <taxon>Thiotrichaceae</taxon>
        <taxon>Thioploca</taxon>
    </lineage>
</organism>
<dbReference type="HOGENOM" id="CLU_018489_2_0_6"/>
<dbReference type="PROSITE" id="PS51257">
    <property type="entry name" value="PROKAR_LIPOPROTEIN"/>
    <property type="match status" value="1"/>
</dbReference>
<dbReference type="Pfam" id="PF13531">
    <property type="entry name" value="SBP_bac_11"/>
    <property type="match status" value="1"/>
</dbReference>
<dbReference type="EMBL" id="AP014633">
    <property type="protein sequence ID" value="BAP57267.1"/>
    <property type="molecule type" value="Genomic_DNA"/>
</dbReference>
<evidence type="ECO:0000259" key="1">
    <source>
        <dbReference type="PROSITE" id="PS50234"/>
    </source>
</evidence>
<sequence>MPIRHSYRIKLTNFYRLLWYFVLFLSACSDSDQSPTTTPAASPTPPTQSVSTPRILQLLLLYDGEKQAWIEEVTSQFNQAHYPISDGQIIHVKTIPMNSWQIIDEVLSENRQAHLLSPAADIFIQLGNTKSQLQTGQDLVGYTENLLLSPIVIAMWKPLAETLGWSRQPIGWADMVALAKNPQGWAAYHYPQWGNFKLGYPHPEYSHQGFLSLFTQVYAAANKLTELTLTNINQPSVGTYLHDIQQTVIHYGHSSHFVQQEFLRGGPTYLSAAVCSEHQVIQSYQQQASLAFPIVAIYPKEGTLWSEHPIGLVERDWVTPVHREAALLYIEYLLANPQQERALQYGFRPTNVQVPLSAPIDMAHGVNPKEPKVTLETPSVELMMATLQLWHQQKKAANVMIVLDTSGSMRGDKIHHARDTILQILEKLGDNDHFSLLSFNHHFNWVVEDAQVGAQREKLQRQVNYQSPGGGTALYDAIEQAYHFLSTHSYPDKISVMIILTEGGDSHSQLNSTTLLDKIRVSSEQQPINIFTIGYGSAVADKKLFSEIAQRTHGKFYDGTTTPVDILKNMAVFF</sequence>
<protein>
    <recommendedName>
        <fullName evidence="1">VWFA domain-containing protein</fullName>
    </recommendedName>
</protein>
<dbReference type="InterPro" id="IPR050934">
    <property type="entry name" value="ITIH"/>
</dbReference>
<gene>
    <name evidence="2" type="ORF">THII_2970</name>
</gene>
<dbReference type="AlphaFoldDB" id="A0A090AMM5"/>
<dbReference type="InterPro" id="IPR036465">
    <property type="entry name" value="vWFA_dom_sf"/>
</dbReference>
<feature type="domain" description="VWFA" evidence="1">
    <location>
        <begin position="398"/>
        <end position="574"/>
    </location>
</feature>
<dbReference type="PANTHER" id="PTHR10338">
    <property type="entry name" value="INTER-ALPHA-TRYPSIN INHIBITOR HEAVY CHAIN FAMILY MEMBER"/>
    <property type="match status" value="1"/>
</dbReference>
<dbReference type="OrthoDB" id="5621159at2"/>
<dbReference type="SUPFAM" id="SSF53300">
    <property type="entry name" value="vWA-like"/>
    <property type="match status" value="1"/>
</dbReference>
<name>A0A090AMM5_9GAMM</name>
<accession>A0A090AMM5</accession>
<dbReference type="STRING" id="40754.THII_2970"/>
<dbReference type="Gene3D" id="3.40.190.10">
    <property type="entry name" value="Periplasmic binding protein-like II"/>
    <property type="match status" value="2"/>
</dbReference>
<dbReference type="SUPFAM" id="SSF53850">
    <property type="entry name" value="Periplasmic binding protein-like II"/>
    <property type="match status" value="1"/>
</dbReference>
<dbReference type="PROSITE" id="PS50234">
    <property type="entry name" value="VWFA"/>
    <property type="match status" value="1"/>
</dbReference>
<evidence type="ECO:0000313" key="3">
    <source>
        <dbReference type="Proteomes" id="UP000031623"/>
    </source>
</evidence>
<dbReference type="KEGG" id="tig:THII_2970"/>
<dbReference type="SMART" id="SM00327">
    <property type="entry name" value="VWA"/>
    <property type="match status" value="1"/>
</dbReference>
<dbReference type="PANTHER" id="PTHR10338:SF108">
    <property type="entry name" value="INTER-ALPHA-TRYPSIN INHIBITOR HEAVY CHAIN H4-LIKE PROTEIN"/>
    <property type="match status" value="1"/>
</dbReference>
<dbReference type="CDD" id="cd00198">
    <property type="entry name" value="vWFA"/>
    <property type="match status" value="1"/>
</dbReference>
<proteinExistence type="predicted"/>
<dbReference type="Proteomes" id="UP000031623">
    <property type="component" value="Chromosome"/>
</dbReference>
<evidence type="ECO:0000313" key="2">
    <source>
        <dbReference type="EMBL" id="BAP57267.1"/>
    </source>
</evidence>
<dbReference type="InterPro" id="IPR002035">
    <property type="entry name" value="VWF_A"/>
</dbReference>